<dbReference type="InterPro" id="IPR016729">
    <property type="entry name" value="FADD"/>
</dbReference>
<dbReference type="CDD" id="cd01670">
    <property type="entry name" value="Death"/>
    <property type="match status" value="2"/>
</dbReference>
<feature type="region of interest" description="Disordered" evidence="1">
    <location>
        <begin position="212"/>
        <end position="237"/>
    </location>
</feature>
<keyword evidence="4" id="KW-1185">Reference proteome</keyword>
<gene>
    <name evidence="3" type="ORF">pdam_00022217</name>
</gene>
<sequence length="332" mass="36537">MASQAERDADNGARPSPSGSATRVETAGGNKVEINDVWTTRILVTAVSEAGISSGRGLGTFFHKNPKLVTDKLQLALKVWGKVKNTGPESIIVDLNSSCSTEAKQEERSGSGTSGVSSTKGVITCEDLQTLGKAIGGGWDQLARQLPGIEEDDIEGIEKTHNTLPRGFNMLKLWKRSNGKAADYKTLYNVLVHKVVQRKDLGEEYFKQKEKSGLATKKPKLDPTGEPGTSGVSSTRKTRKFKVVVKKGNPKSDELEQMANDIDPSDWKKVARKLKIHGPKITAIHKENEEFYEKIYQMLLKWKEANGSAATWKKLYKALIDADLKELAEKHC</sequence>
<dbReference type="AlphaFoldDB" id="A0A3M6T7W8"/>
<dbReference type="Gene3D" id="1.10.533.10">
    <property type="entry name" value="Death Domain, Fas"/>
    <property type="match status" value="2"/>
</dbReference>
<dbReference type="GO" id="GO:0007165">
    <property type="term" value="P:signal transduction"/>
    <property type="evidence" value="ECO:0007669"/>
    <property type="project" value="InterPro"/>
</dbReference>
<feature type="region of interest" description="Disordered" evidence="1">
    <location>
        <begin position="1"/>
        <end position="27"/>
    </location>
</feature>
<dbReference type="Pfam" id="PF00531">
    <property type="entry name" value="Death"/>
    <property type="match status" value="2"/>
</dbReference>
<proteinExistence type="predicted"/>
<feature type="non-terminal residue" evidence="3">
    <location>
        <position position="332"/>
    </location>
</feature>
<reference evidence="3 4" key="1">
    <citation type="journal article" date="2018" name="Sci. Rep.">
        <title>Comparative analysis of the Pocillopora damicornis genome highlights role of immune system in coral evolution.</title>
        <authorList>
            <person name="Cunning R."/>
            <person name="Bay R.A."/>
            <person name="Gillette P."/>
            <person name="Baker A.C."/>
            <person name="Traylor-Knowles N."/>
        </authorList>
    </citation>
    <scope>NUCLEOTIDE SEQUENCE [LARGE SCALE GENOMIC DNA]</scope>
    <source>
        <strain evidence="3">RSMAS</strain>
        <tissue evidence="3">Whole animal</tissue>
    </source>
</reference>
<protein>
    <recommendedName>
        <fullName evidence="2">Death domain-containing protein</fullName>
    </recommendedName>
</protein>
<name>A0A3M6T7W8_POCDA</name>
<evidence type="ECO:0000259" key="2">
    <source>
        <dbReference type="PROSITE" id="PS50017"/>
    </source>
</evidence>
<dbReference type="InterPro" id="IPR011029">
    <property type="entry name" value="DEATH-like_dom_sf"/>
</dbReference>
<evidence type="ECO:0000256" key="1">
    <source>
        <dbReference type="SAM" id="MobiDB-lite"/>
    </source>
</evidence>
<dbReference type="InterPro" id="IPR000488">
    <property type="entry name" value="Death_dom"/>
</dbReference>
<feature type="domain" description="Death" evidence="2">
    <location>
        <begin position="124"/>
        <end position="191"/>
    </location>
</feature>
<evidence type="ECO:0000313" key="3">
    <source>
        <dbReference type="EMBL" id="RMX37423.1"/>
    </source>
</evidence>
<dbReference type="EMBL" id="RCHS01004141">
    <property type="protein sequence ID" value="RMX37423.1"/>
    <property type="molecule type" value="Genomic_DNA"/>
</dbReference>
<accession>A0A3M6T7W8</accession>
<dbReference type="OrthoDB" id="5986425at2759"/>
<organism evidence="3 4">
    <name type="scientific">Pocillopora damicornis</name>
    <name type="common">Cauliflower coral</name>
    <name type="synonym">Millepora damicornis</name>
    <dbReference type="NCBI Taxonomy" id="46731"/>
    <lineage>
        <taxon>Eukaryota</taxon>
        <taxon>Metazoa</taxon>
        <taxon>Cnidaria</taxon>
        <taxon>Anthozoa</taxon>
        <taxon>Hexacorallia</taxon>
        <taxon>Scleractinia</taxon>
        <taxon>Astrocoeniina</taxon>
        <taxon>Pocilloporidae</taxon>
        <taxon>Pocillopora</taxon>
    </lineage>
</organism>
<dbReference type="PROSITE" id="PS50017">
    <property type="entry name" value="DEATH_DOMAIN"/>
    <property type="match status" value="2"/>
</dbReference>
<dbReference type="PANTHER" id="PTHR15077">
    <property type="entry name" value="FAS-ASSOCIATING DEATH DOMAIN-CONTAINING PROTEIN FADD"/>
    <property type="match status" value="1"/>
</dbReference>
<evidence type="ECO:0000313" key="4">
    <source>
        <dbReference type="Proteomes" id="UP000275408"/>
    </source>
</evidence>
<feature type="compositionally biased region" description="Basic and acidic residues" evidence="1">
    <location>
        <begin position="1"/>
        <end position="11"/>
    </location>
</feature>
<dbReference type="Proteomes" id="UP000275408">
    <property type="component" value="Unassembled WGS sequence"/>
</dbReference>
<dbReference type="SUPFAM" id="SSF47986">
    <property type="entry name" value="DEATH domain"/>
    <property type="match status" value="2"/>
</dbReference>
<comment type="caution">
    <text evidence="3">The sequence shown here is derived from an EMBL/GenBank/DDBJ whole genome shotgun (WGS) entry which is preliminary data.</text>
</comment>
<feature type="domain" description="Death" evidence="2">
    <location>
        <begin position="252"/>
        <end position="332"/>
    </location>
</feature>